<organism evidence="4 5">
    <name type="scientific">Prolixibacter denitrificans</name>
    <dbReference type="NCBI Taxonomy" id="1541063"/>
    <lineage>
        <taxon>Bacteria</taxon>
        <taxon>Pseudomonadati</taxon>
        <taxon>Bacteroidota</taxon>
        <taxon>Bacteroidia</taxon>
        <taxon>Marinilabiliales</taxon>
        <taxon>Prolixibacteraceae</taxon>
        <taxon>Prolixibacter</taxon>
    </lineage>
</organism>
<dbReference type="PANTHER" id="PTHR43540:SF1">
    <property type="entry name" value="ISOCHORISMATASE HYDROLASE"/>
    <property type="match status" value="1"/>
</dbReference>
<protein>
    <submittedName>
        <fullName evidence="4">Nicotinamidase-related amidase</fullName>
    </submittedName>
</protein>
<gene>
    <name evidence="4" type="ORF">CLV93_11281</name>
</gene>
<name>A0A2P8C7M6_9BACT</name>
<dbReference type="Gene3D" id="3.40.50.850">
    <property type="entry name" value="Isochorismatase-like"/>
    <property type="match status" value="1"/>
</dbReference>
<keyword evidence="1" id="KW-0378">Hydrolase</keyword>
<evidence type="ECO:0000313" key="4">
    <source>
        <dbReference type="EMBL" id="PSK80946.1"/>
    </source>
</evidence>
<evidence type="ECO:0000313" key="5">
    <source>
        <dbReference type="Proteomes" id="UP000240621"/>
    </source>
</evidence>
<dbReference type="InterPro" id="IPR000868">
    <property type="entry name" value="Isochorismatase-like_dom"/>
</dbReference>
<evidence type="ECO:0000256" key="2">
    <source>
        <dbReference type="SAM" id="Phobius"/>
    </source>
</evidence>
<dbReference type="InterPro" id="IPR036380">
    <property type="entry name" value="Isochorismatase-like_sf"/>
</dbReference>
<dbReference type="RefSeq" id="WP_106543544.1">
    <property type="nucleotide sequence ID" value="NZ_BLAU01000001.1"/>
</dbReference>
<dbReference type="Pfam" id="PF00857">
    <property type="entry name" value="Isochorismatase"/>
    <property type="match status" value="1"/>
</dbReference>
<accession>A0A2P8C7M6</accession>
<feature type="transmembrane region" description="Helical" evidence="2">
    <location>
        <begin position="9"/>
        <end position="31"/>
    </location>
</feature>
<dbReference type="GO" id="GO:0016787">
    <property type="term" value="F:hydrolase activity"/>
    <property type="evidence" value="ECO:0007669"/>
    <property type="project" value="UniProtKB-KW"/>
</dbReference>
<dbReference type="PANTHER" id="PTHR43540">
    <property type="entry name" value="PEROXYUREIDOACRYLATE/UREIDOACRYLATE AMIDOHYDROLASE-RELATED"/>
    <property type="match status" value="1"/>
</dbReference>
<keyword evidence="2" id="KW-0472">Membrane</keyword>
<evidence type="ECO:0000256" key="1">
    <source>
        <dbReference type="ARBA" id="ARBA00022801"/>
    </source>
</evidence>
<reference evidence="4 5" key="1">
    <citation type="submission" date="2018-03" db="EMBL/GenBank/DDBJ databases">
        <title>Genomic Encyclopedia of Archaeal and Bacterial Type Strains, Phase II (KMG-II): from individual species to whole genera.</title>
        <authorList>
            <person name="Goeker M."/>
        </authorList>
    </citation>
    <scope>NUCLEOTIDE SEQUENCE [LARGE SCALE GENOMIC DNA]</scope>
    <source>
        <strain evidence="4 5">DSM 27267</strain>
    </source>
</reference>
<dbReference type="OrthoDB" id="9791276at2"/>
<dbReference type="CDD" id="cd00431">
    <property type="entry name" value="cysteine_hydrolases"/>
    <property type="match status" value="1"/>
</dbReference>
<keyword evidence="2" id="KW-0812">Transmembrane</keyword>
<dbReference type="EMBL" id="PYGC01000012">
    <property type="protein sequence ID" value="PSK80946.1"/>
    <property type="molecule type" value="Genomic_DNA"/>
</dbReference>
<sequence>MKQRSIRRIIFRILGTIVLFIVILIGNLLLFEKKASVVSEGEPIATSDVVRPALLVIDVQGATTGEASLNSYYIAESESLIRTINQLTESFHSHNIPVIYIRSEITNPLINLLNASYAKGGIGARFDKRMNLVSDMEVIKSRNDAFLKTSLDELLRQHQVNKLYIVGLDAAHCINTTVAAAQNRNYDVTLIKEAILSKSAQMKDSMMTVFHARGAMLVSMDSLSFD</sequence>
<dbReference type="AlphaFoldDB" id="A0A2P8C7M6"/>
<dbReference type="SUPFAM" id="SSF52499">
    <property type="entry name" value="Isochorismatase-like hydrolases"/>
    <property type="match status" value="1"/>
</dbReference>
<comment type="caution">
    <text evidence="4">The sequence shown here is derived from an EMBL/GenBank/DDBJ whole genome shotgun (WGS) entry which is preliminary data.</text>
</comment>
<dbReference type="InterPro" id="IPR050272">
    <property type="entry name" value="Isochorismatase-like_hydrls"/>
</dbReference>
<keyword evidence="2" id="KW-1133">Transmembrane helix</keyword>
<dbReference type="Proteomes" id="UP000240621">
    <property type="component" value="Unassembled WGS sequence"/>
</dbReference>
<evidence type="ECO:0000259" key="3">
    <source>
        <dbReference type="Pfam" id="PF00857"/>
    </source>
</evidence>
<proteinExistence type="predicted"/>
<feature type="domain" description="Isochorismatase-like" evidence="3">
    <location>
        <begin position="53"/>
        <end position="221"/>
    </location>
</feature>